<evidence type="ECO:0000313" key="2">
    <source>
        <dbReference type="Proteomes" id="UP000282378"/>
    </source>
</evidence>
<accession>A0A3M2V3J8</accession>
<comment type="caution">
    <text evidence="1">The sequence shown here is derived from an EMBL/GenBank/DDBJ whole genome shotgun (WGS) entry which is preliminary data.</text>
</comment>
<proteinExistence type="predicted"/>
<gene>
    <name evidence="1" type="ORF">APX70_05538</name>
</gene>
<name>A0A3M2V3J8_PSEYM</name>
<dbReference type="Proteomes" id="UP000282378">
    <property type="component" value="Unassembled WGS sequence"/>
</dbReference>
<dbReference type="AlphaFoldDB" id="A0A3M2V3J8"/>
<protein>
    <submittedName>
        <fullName evidence="1">Uncharacterized protein</fullName>
    </submittedName>
</protein>
<sequence length="45" mass="4828">MPLIGIKFGKISWVIPSDGLKTGGEMTIQTAARSTLKRLNQGIQA</sequence>
<organism evidence="1 2">
    <name type="scientific">Pseudomonas syringae pv. maculicola</name>
    <dbReference type="NCBI Taxonomy" id="59511"/>
    <lineage>
        <taxon>Bacteria</taxon>
        <taxon>Pseudomonadati</taxon>
        <taxon>Pseudomonadota</taxon>
        <taxon>Gammaproteobacteria</taxon>
        <taxon>Pseudomonadales</taxon>
        <taxon>Pseudomonadaceae</taxon>
        <taxon>Pseudomonas</taxon>
    </lineage>
</organism>
<evidence type="ECO:0000313" key="1">
    <source>
        <dbReference type="EMBL" id="RML33716.1"/>
    </source>
</evidence>
<dbReference type="EMBL" id="RBNL01004336">
    <property type="protein sequence ID" value="RML33716.1"/>
    <property type="molecule type" value="Genomic_DNA"/>
</dbReference>
<reference evidence="1 2" key="1">
    <citation type="submission" date="2018-08" db="EMBL/GenBank/DDBJ databases">
        <title>Recombination of ecologically and evolutionarily significant loci maintains genetic cohesion in the Pseudomonas syringae species complex.</title>
        <authorList>
            <person name="Dillon M."/>
            <person name="Thakur S."/>
            <person name="Almeida R.N.D."/>
            <person name="Weir B.S."/>
            <person name="Guttman D.S."/>
        </authorList>
    </citation>
    <scope>NUCLEOTIDE SEQUENCE [LARGE SCALE GENOMIC DNA]</scope>
    <source>
        <strain evidence="1 2">88_10</strain>
    </source>
</reference>